<proteinExistence type="predicted"/>
<sequence length="268" mass="28313">MNTLAPATSPSAARTLTDPDTPFAVVDIHKTRRDIERLAAKADRLAVALRPHVKTAKSLDAAALLHDGSPCPITASTLAEAEAFAGGGYTDITYAVGIDPHKLPRVLALLRRGVTLRILLDSTAQAESVAEASRQAGLPVPTQIEIDCDGHRGGLRPDAPAVVKIGRILHDAGCLDGGRPTRASPTSPARPRNSAWRRRTNATPPSPRPSDCVRPACPWPPSASAPPPPPTPPRTSPASPTCAPETTSSSTPTARHPWRVESCEERRP</sequence>
<feature type="compositionally biased region" description="Low complexity" evidence="1">
    <location>
        <begin position="236"/>
        <end position="254"/>
    </location>
</feature>
<dbReference type="EMBL" id="JACHNE010000001">
    <property type="protein sequence ID" value="MBB5799601.1"/>
    <property type="molecule type" value="Genomic_DNA"/>
</dbReference>
<dbReference type="AlphaFoldDB" id="A0A7W9LXC8"/>
<accession>A0A7W9LXC8</accession>
<reference evidence="3 4" key="1">
    <citation type="submission" date="2020-08" db="EMBL/GenBank/DDBJ databases">
        <title>Sequencing the genomes of 1000 actinobacteria strains.</title>
        <authorList>
            <person name="Klenk H.-P."/>
        </authorList>
    </citation>
    <scope>NUCLEOTIDE SEQUENCE [LARGE SCALE GENOMIC DNA]</scope>
    <source>
        <strain evidence="3 4">DSM 40084</strain>
    </source>
</reference>
<dbReference type="InterPro" id="IPR051466">
    <property type="entry name" value="D-amino_acid_metab_enzyme"/>
</dbReference>
<evidence type="ECO:0000256" key="1">
    <source>
        <dbReference type="SAM" id="MobiDB-lite"/>
    </source>
</evidence>
<organism evidence="3 4">
    <name type="scientific">Streptomyces caelestis</name>
    <dbReference type="NCBI Taxonomy" id="36816"/>
    <lineage>
        <taxon>Bacteria</taxon>
        <taxon>Bacillati</taxon>
        <taxon>Actinomycetota</taxon>
        <taxon>Actinomycetes</taxon>
        <taxon>Kitasatosporales</taxon>
        <taxon>Streptomycetaceae</taxon>
        <taxon>Streptomyces</taxon>
    </lineage>
</organism>
<feature type="region of interest" description="Disordered" evidence="1">
    <location>
        <begin position="173"/>
        <end position="268"/>
    </location>
</feature>
<evidence type="ECO:0000313" key="3">
    <source>
        <dbReference type="EMBL" id="MBB5799601.1"/>
    </source>
</evidence>
<feature type="domain" description="Alanine racemase N-terminal" evidence="2">
    <location>
        <begin position="26"/>
        <end position="163"/>
    </location>
</feature>
<dbReference type="SUPFAM" id="SSF51419">
    <property type="entry name" value="PLP-binding barrel"/>
    <property type="match status" value="1"/>
</dbReference>
<gene>
    <name evidence="3" type="ORF">HDA41_007565</name>
</gene>
<dbReference type="Proteomes" id="UP000590647">
    <property type="component" value="Unassembled WGS sequence"/>
</dbReference>
<feature type="compositionally biased region" description="Pro residues" evidence="1">
    <location>
        <begin position="217"/>
        <end position="235"/>
    </location>
</feature>
<dbReference type="GO" id="GO:0036088">
    <property type="term" value="P:D-serine catabolic process"/>
    <property type="evidence" value="ECO:0007669"/>
    <property type="project" value="TreeGrafter"/>
</dbReference>
<dbReference type="InterPro" id="IPR001608">
    <property type="entry name" value="Ala_racemase_N"/>
</dbReference>
<dbReference type="Pfam" id="PF01168">
    <property type="entry name" value="Ala_racemase_N"/>
    <property type="match status" value="1"/>
</dbReference>
<protein>
    <recommendedName>
        <fullName evidence="2">Alanine racemase N-terminal domain-containing protein</fullName>
    </recommendedName>
</protein>
<dbReference type="PANTHER" id="PTHR28004">
    <property type="entry name" value="ZGC:162816-RELATED"/>
    <property type="match status" value="1"/>
</dbReference>
<dbReference type="InterPro" id="IPR029066">
    <property type="entry name" value="PLP-binding_barrel"/>
</dbReference>
<feature type="compositionally biased region" description="Basic and acidic residues" evidence="1">
    <location>
        <begin position="258"/>
        <end position="268"/>
    </location>
</feature>
<dbReference type="GO" id="GO:0008721">
    <property type="term" value="F:D-serine ammonia-lyase activity"/>
    <property type="evidence" value="ECO:0007669"/>
    <property type="project" value="TreeGrafter"/>
</dbReference>
<dbReference type="Gene3D" id="3.20.20.10">
    <property type="entry name" value="Alanine racemase"/>
    <property type="match status" value="1"/>
</dbReference>
<evidence type="ECO:0000259" key="2">
    <source>
        <dbReference type="Pfam" id="PF01168"/>
    </source>
</evidence>
<keyword evidence="4" id="KW-1185">Reference proteome</keyword>
<dbReference type="PANTHER" id="PTHR28004:SF2">
    <property type="entry name" value="D-SERINE DEHYDRATASE"/>
    <property type="match status" value="1"/>
</dbReference>
<comment type="caution">
    <text evidence="3">The sequence shown here is derived from an EMBL/GenBank/DDBJ whole genome shotgun (WGS) entry which is preliminary data.</text>
</comment>
<evidence type="ECO:0000313" key="4">
    <source>
        <dbReference type="Proteomes" id="UP000590647"/>
    </source>
</evidence>
<name>A0A7W9LXC8_9ACTN</name>